<protein>
    <submittedName>
        <fullName evidence="3">Cell wall protein RBR3</fullName>
    </submittedName>
</protein>
<reference evidence="3" key="1">
    <citation type="submission" date="2023-02" db="EMBL/GenBank/DDBJ databases">
        <title>Genome of toxic invasive species Heracleum sosnowskyi carries increased number of genes despite the absence of recent whole-genome duplications.</title>
        <authorList>
            <person name="Schelkunov M."/>
            <person name="Shtratnikova V."/>
            <person name="Makarenko M."/>
            <person name="Klepikova A."/>
            <person name="Omelchenko D."/>
            <person name="Novikova G."/>
            <person name="Obukhova E."/>
            <person name="Bogdanov V."/>
            <person name="Penin A."/>
            <person name="Logacheva M."/>
        </authorList>
    </citation>
    <scope>NUCLEOTIDE SEQUENCE</scope>
    <source>
        <strain evidence="3">Hsosn_3</strain>
        <tissue evidence="3">Leaf</tissue>
    </source>
</reference>
<dbReference type="Pfam" id="PF05678">
    <property type="entry name" value="VQ"/>
    <property type="match status" value="1"/>
</dbReference>
<dbReference type="AlphaFoldDB" id="A0AAD8M6Q8"/>
<gene>
    <name evidence="3" type="ORF">POM88_046188</name>
</gene>
<accession>A0AAD8M6Q8</accession>
<comment type="caution">
    <text evidence="3">The sequence shown here is derived from an EMBL/GenBank/DDBJ whole genome shotgun (WGS) entry which is preliminary data.</text>
</comment>
<dbReference type="InterPro" id="IPR008889">
    <property type="entry name" value="VQ"/>
</dbReference>
<dbReference type="PANTHER" id="PTHR33179:SF4">
    <property type="entry name" value="VQ MOTIF-CONTAINING PROTEIN"/>
    <property type="match status" value="1"/>
</dbReference>
<feature type="compositionally biased region" description="Basic residues" evidence="1">
    <location>
        <begin position="141"/>
        <end position="150"/>
    </location>
</feature>
<keyword evidence="4" id="KW-1185">Reference proteome</keyword>
<evidence type="ECO:0000313" key="3">
    <source>
        <dbReference type="EMBL" id="KAK1361714.1"/>
    </source>
</evidence>
<name>A0AAD8M6Q8_9APIA</name>
<dbReference type="InterPro" id="IPR039609">
    <property type="entry name" value="VQ_15/22"/>
</dbReference>
<evidence type="ECO:0000259" key="2">
    <source>
        <dbReference type="Pfam" id="PF05678"/>
    </source>
</evidence>
<dbReference type="Proteomes" id="UP001237642">
    <property type="component" value="Unassembled WGS sequence"/>
</dbReference>
<feature type="region of interest" description="Disordered" evidence="1">
    <location>
        <begin position="289"/>
        <end position="329"/>
    </location>
</feature>
<dbReference type="EMBL" id="JAUIZM010000010">
    <property type="protein sequence ID" value="KAK1361714.1"/>
    <property type="molecule type" value="Genomic_DNA"/>
</dbReference>
<feature type="compositionally biased region" description="Low complexity" evidence="1">
    <location>
        <begin position="1"/>
        <end position="14"/>
    </location>
</feature>
<feature type="region of interest" description="Disordered" evidence="1">
    <location>
        <begin position="128"/>
        <end position="155"/>
    </location>
</feature>
<evidence type="ECO:0000313" key="4">
    <source>
        <dbReference type="Proteomes" id="UP001237642"/>
    </source>
</evidence>
<sequence length="370" mass="39929">MDSGNSGSIQSSSGGDDDYESRAGDSSFSNPSSTTTTTTTNNNNPLLFSQSSTMFDPLSNYFDPPNIPTRPQTHSSSLLNLDMPSWSKSQTNPFFTSQTTMSFPHISEAIATTVTAPGNNNNQVLLQQQDQTSQSQVAARNPKKRSRASRRAPTTVLTTDTSNFRAMVQEFTGIPAPPFSSSPFPRTRLDLFTSPTPSSFRSQPSNFNQNHHLLRPFPQKFQPQVSPFSTTNNNNINNVISSAATSASPSDQLGLLKPPQTSSSNNYLLNSMQMQNLTFQSFLQPSSSNDQFGLSSHHTQLNANNPSPHLSNVVSSPRNHEEDGNGYNFSGSASSNLNFSGGKAVADNVSASGSTTRGEGLMDSWICSSD</sequence>
<feature type="compositionally biased region" description="Polar residues" evidence="1">
    <location>
        <begin position="289"/>
        <end position="317"/>
    </location>
</feature>
<dbReference type="PANTHER" id="PTHR33179">
    <property type="entry name" value="VQ MOTIF-CONTAINING PROTEIN"/>
    <property type="match status" value="1"/>
</dbReference>
<feature type="compositionally biased region" description="Low complexity" evidence="1">
    <location>
        <begin position="128"/>
        <end position="137"/>
    </location>
</feature>
<evidence type="ECO:0000256" key="1">
    <source>
        <dbReference type="SAM" id="MobiDB-lite"/>
    </source>
</evidence>
<proteinExistence type="predicted"/>
<feature type="domain" description="VQ" evidence="2">
    <location>
        <begin position="151"/>
        <end position="178"/>
    </location>
</feature>
<organism evidence="3 4">
    <name type="scientific">Heracleum sosnowskyi</name>
    <dbReference type="NCBI Taxonomy" id="360622"/>
    <lineage>
        <taxon>Eukaryota</taxon>
        <taxon>Viridiplantae</taxon>
        <taxon>Streptophyta</taxon>
        <taxon>Embryophyta</taxon>
        <taxon>Tracheophyta</taxon>
        <taxon>Spermatophyta</taxon>
        <taxon>Magnoliopsida</taxon>
        <taxon>eudicotyledons</taxon>
        <taxon>Gunneridae</taxon>
        <taxon>Pentapetalae</taxon>
        <taxon>asterids</taxon>
        <taxon>campanulids</taxon>
        <taxon>Apiales</taxon>
        <taxon>Apiaceae</taxon>
        <taxon>Apioideae</taxon>
        <taxon>apioid superclade</taxon>
        <taxon>Tordylieae</taxon>
        <taxon>Tordyliinae</taxon>
        <taxon>Heracleum</taxon>
    </lineage>
</organism>
<feature type="compositionally biased region" description="Low complexity" evidence="1">
    <location>
        <begin position="26"/>
        <end position="49"/>
    </location>
</feature>
<feature type="region of interest" description="Disordered" evidence="1">
    <location>
        <begin position="1"/>
        <end position="51"/>
    </location>
</feature>
<reference evidence="3" key="2">
    <citation type="submission" date="2023-05" db="EMBL/GenBank/DDBJ databases">
        <authorList>
            <person name="Schelkunov M.I."/>
        </authorList>
    </citation>
    <scope>NUCLEOTIDE SEQUENCE</scope>
    <source>
        <strain evidence="3">Hsosn_3</strain>
        <tissue evidence="3">Leaf</tissue>
    </source>
</reference>